<gene>
    <name evidence="1" type="ORF">PLICRDRAFT_455464</name>
</gene>
<organism evidence="1 2">
    <name type="scientific">Plicaturopsis crispa FD-325 SS-3</name>
    <dbReference type="NCBI Taxonomy" id="944288"/>
    <lineage>
        <taxon>Eukaryota</taxon>
        <taxon>Fungi</taxon>
        <taxon>Dikarya</taxon>
        <taxon>Basidiomycota</taxon>
        <taxon>Agaricomycotina</taxon>
        <taxon>Agaricomycetes</taxon>
        <taxon>Agaricomycetidae</taxon>
        <taxon>Amylocorticiales</taxon>
        <taxon>Amylocorticiaceae</taxon>
        <taxon>Plicatura</taxon>
        <taxon>Plicaturopsis crispa</taxon>
    </lineage>
</organism>
<evidence type="ECO:0000313" key="1">
    <source>
        <dbReference type="EMBL" id="KII83235.1"/>
    </source>
</evidence>
<reference evidence="1 2" key="1">
    <citation type="submission" date="2014-06" db="EMBL/GenBank/DDBJ databases">
        <title>Evolutionary Origins and Diversification of the Mycorrhizal Mutualists.</title>
        <authorList>
            <consortium name="DOE Joint Genome Institute"/>
            <consortium name="Mycorrhizal Genomics Consortium"/>
            <person name="Kohler A."/>
            <person name="Kuo A."/>
            <person name="Nagy L.G."/>
            <person name="Floudas D."/>
            <person name="Copeland A."/>
            <person name="Barry K.W."/>
            <person name="Cichocki N."/>
            <person name="Veneault-Fourrey C."/>
            <person name="LaButti K."/>
            <person name="Lindquist E.A."/>
            <person name="Lipzen A."/>
            <person name="Lundell T."/>
            <person name="Morin E."/>
            <person name="Murat C."/>
            <person name="Riley R."/>
            <person name="Ohm R."/>
            <person name="Sun H."/>
            <person name="Tunlid A."/>
            <person name="Henrissat B."/>
            <person name="Grigoriev I.V."/>
            <person name="Hibbett D.S."/>
            <person name="Martin F."/>
        </authorList>
    </citation>
    <scope>NUCLEOTIDE SEQUENCE [LARGE SCALE GENOMIC DNA]</scope>
    <source>
        <strain evidence="1 2">FD-325 SS-3</strain>
    </source>
</reference>
<sequence>MFPFQSLPTELALHTLGFAVASSRETCLALTLVASWMRDLTLPHLLATVVIRNPFQFPKFRDWLVAHPQYALHVKNLYIVPVLNITGTLEKDMLLDIMGLCTEIGNIVVSVTHLHLLLWPINAKSLSDPATSGSSAARRLQITMIERYRGEWGDDSGGPFVGLTVNFHHHRVPPVTAPNGSNTLSVLTRLDIDNSAFRSLYKGFQTATHAAILRLFSNVTRVRWGIPPDFRPDEFPDFFDDVKAYLSEHPLLELLVLVVAPDNELPTATVQWFIAAREADRRLCISSADVNAVAVWERTIEDGGDIWAEAVRETEAWVLSQEVKQLTM</sequence>
<dbReference type="AlphaFoldDB" id="A0A0C9SVU8"/>
<dbReference type="EMBL" id="KN832580">
    <property type="protein sequence ID" value="KII83235.1"/>
    <property type="molecule type" value="Genomic_DNA"/>
</dbReference>
<dbReference type="HOGENOM" id="CLU_051720_1_0_1"/>
<dbReference type="Proteomes" id="UP000053263">
    <property type="component" value="Unassembled WGS sequence"/>
</dbReference>
<evidence type="ECO:0008006" key="3">
    <source>
        <dbReference type="Google" id="ProtNLM"/>
    </source>
</evidence>
<dbReference type="OrthoDB" id="2795673at2759"/>
<accession>A0A0C9SVU8</accession>
<name>A0A0C9SVU8_PLICR</name>
<evidence type="ECO:0000313" key="2">
    <source>
        <dbReference type="Proteomes" id="UP000053263"/>
    </source>
</evidence>
<proteinExistence type="predicted"/>
<keyword evidence="2" id="KW-1185">Reference proteome</keyword>
<protein>
    <recommendedName>
        <fullName evidence="3">F-box domain-containing protein</fullName>
    </recommendedName>
</protein>